<gene>
    <name evidence="9" type="ORF">H8R94_04750</name>
</gene>
<keyword evidence="4 8" id="KW-0812">Transmembrane</keyword>
<feature type="transmembrane region" description="Helical" evidence="8">
    <location>
        <begin position="79"/>
        <end position="97"/>
    </location>
</feature>
<protein>
    <submittedName>
        <fullName evidence="9">MBOAT family protein</fullName>
    </submittedName>
</protein>
<evidence type="ECO:0000313" key="10">
    <source>
        <dbReference type="Proteomes" id="UP000643810"/>
    </source>
</evidence>
<organism evidence="9 10">
    <name type="scientific">Roseburia lenta</name>
    <dbReference type="NCBI Taxonomy" id="2763061"/>
    <lineage>
        <taxon>Bacteria</taxon>
        <taxon>Bacillati</taxon>
        <taxon>Bacillota</taxon>
        <taxon>Clostridia</taxon>
        <taxon>Lachnospirales</taxon>
        <taxon>Lachnospiraceae</taxon>
        <taxon>Roseburia</taxon>
    </lineage>
</organism>
<feature type="transmembrane region" description="Helical" evidence="8">
    <location>
        <begin position="327"/>
        <end position="345"/>
    </location>
</feature>
<dbReference type="PIRSF" id="PIRSF500217">
    <property type="entry name" value="AlgI"/>
    <property type="match status" value="1"/>
</dbReference>
<feature type="transmembrane region" description="Helical" evidence="8">
    <location>
        <begin position="405"/>
        <end position="423"/>
    </location>
</feature>
<feature type="transmembrane region" description="Helical" evidence="8">
    <location>
        <begin position="35"/>
        <end position="58"/>
    </location>
</feature>
<keyword evidence="6 7" id="KW-0472">Membrane</keyword>
<dbReference type="InterPro" id="IPR051085">
    <property type="entry name" value="MB_O-acyltransferase"/>
</dbReference>
<evidence type="ECO:0000256" key="6">
    <source>
        <dbReference type="ARBA" id="ARBA00023136"/>
    </source>
</evidence>
<dbReference type="InterPro" id="IPR024194">
    <property type="entry name" value="Ac/AlaTfrase_AlgI/DltB"/>
</dbReference>
<comment type="similarity">
    <text evidence="2 7">Belongs to the membrane-bound acyltransferase family.</text>
</comment>
<keyword evidence="10" id="KW-1185">Reference proteome</keyword>
<keyword evidence="3 7" id="KW-1003">Cell membrane</keyword>
<feature type="transmembrane region" description="Helical" evidence="8">
    <location>
        <begin position="124"/>
        <end position="146"/>
    </location>
</feature>
<proteinExistence type="inferred from homology"/>
<dbReference type="PANTHER" id="PTHR13285:SF18">
    <property type="entry name" value="PROTEIN-CYSTEINE N-PALMITOYLTRANSFERASE RASP"/>
    <property type="match status" value="1"/>
</dbReference>
<accession>A0ABR7GF64</accession>
<evidence type="ECO:0000256" key="7">
    <source>
        <dbReference type="PIRNR" id="PIRNR016636"/>
    </source>
</evidence>
<keyword evidence="7" id="KW-0012">Acyltransferase</keyword>
<dbReference type="PANTHER" id="PTHR13285">
    <property type="entry name" value="ACYLTRANSFERASE"/>
    <property type="match status" value="1"/>
</dbReference>
<evidence type="ECO:0000256" key="1">
    <source>
        <dbReference type="ARBA" id="ARBA00004651"/>
    </source>
</evidence>
<feature type="transmembrane region" description="Helical" evidence="8">
    <location>
        <begin position="7"/>
        <end position="23"/>
    </location>
</feature>
<keyword evidence="7" id="KW-0808">Transferase</keyword>
<comment type="caution">
    <text evidence="9">The sequence shown here is derived from an EMBL/GenBank/DDBJ whole genome shotgun (WGS) entry which is preliminary data.</text>
</comment>
<feature type="transmembrane region" description="Helical" evidence="8">
    <location>
        <begin position="483"/>
        <end position="502"/>
    </location>
</feature>
<dbReference type="Pfam" id="PF03062">
    <property type="entry name" value="MBOAT"/>
    <property type="match status" value="1"/>
</dbReference>
<dbReference type="InterPro" id="IPR004299">
    <property type="entry name" value="MBOAT_fam"/>
</dbReference>
<evidence type="ECO:0000256" key="2">
    <source>
        <dbReference type="ARBA" id="ARBA00010323"/>
    </source>
</evidence>
<evidence type="ECO:0000256" key="8">
    <source>
        <dbReference type="SAM" id="Phobius"/>
    </source>
</evidence>
<dbReference type="InterPro" id="IPR028362">
    <property type="entry name" value="AlgI"/>
</dbReference>
<comment type="subcellular location">
    <subcellularLocation>
        <location evidence="1">Cell membrane</location>
        <topology evidence="1">Multi-pass membrane protein</topology>
    </subcellularLocation>
</comment>
<dbReference type="PIRSF" id="PIRSF016636">
    <property type="entry name" value="AlgI_DltB"/>
    <property type="match status" value="1"/>
</dbReference>
<name>A0ABR7GF64_9FIRM</name>
<dbReference type="EMBL" id="JACOPG010000002">
    <property type="protein sequence ID" value="MBC5685917.1"/>
    <property type="molecule type" value="Genomic_DNA"/>
</dbReference>
<feature type="transmembrane region" description="Helical" evidence="8">
    <location>
        <begin position="351"/>
        <end position="368"/>
    </location>
</feature>
<feature type="transmembrane region" description="Helical" evidence="8">
    <location>
        <begin position="443"/>
        <end position="462"/>
    </location>
</feature>
<evidence type="ECO:0000313" key="9">
    <source>
        <dbReference type="EMBL" id="MBC5685917.1"/>
    </source>
</evidence>
<dbReference type="Proteomes" id="UP000643810">
    <property type="component" value="Unassembled WGS sequence"/>
</dbReference>
<sequence>MAYHEVTYLFLFLPLVLIAYQIVPQKRRWCVLLLAGYAFFWSFSKSLVLVLMATSMFTHYIGLWLERVKEDGDKKKQKWILFFGVFVLLAVLGYLKYANFFVENVNGLLTAVGKSGMALETKKIAVPIGISFYTLQAIGYMADVYWGKIPAERHLGKVALFLGFFPQIMEGPIAMYSQTADALWSGESLKSENLAQGSIRILWGLFKKMIIADRLYYLVTEVFDHYENYSGAIVIVAAVSYAVQLYMEFSGCMDIVIGSGQMFGVRLPENFNQPFASKSAAEFWRRWHMTLGVWFKTYVFYPVSVSPFMRKWNKFGKKHVGKYMTKLVGSAIALFPVWLFNGLWHGPQWNYIFYGMYYFVILLLEVACEPLKEKFYAKTGTSETTGWWNVLRIAKTWIIIFTGELFFRANTLTAGFSMFASIFRGFAPERLWDGTLLRMGLDLADYSIIIAGCIVVGIVGHLREKKKLSLDQIAGMRLPARWGLYYALIFAVILFGAYGVGYQQVDLIYAGF</sequence>
<evidence type="ECO:0000256" key="4">
    <source>
        <dbReference type="ARBA" id="ARBA00022692"/>
    </source>
</evidence>
<evidence type="ECO:0000256" key="3">
    <source>
        <dbReference type="ARBA" id="ARBA00022475"/>
    </source>
</evidence>
<keyword evidence="5 8" id="KW-1133">Transmembrane helix</keyword>
<reference evidence="9 10" key="1">
    <citation type="submission" date="2020-08" db="EMBL/GenBank/DDBJ databases">
        <title>Genome public.</title>
        <authorList>
            <person name="Liu C."/>
            <person name="Sun Q."/>
        </authorList>
    </citation>
    <scope>NUCLEOTIDE SEQUENCE [LARGE SCALE GENOMIC DNA]</scope>
    <source>
        <strain evidence="9 10">NSJ-9</strain>
    </source>
</reference>
<dbReference type="RefSeq" id="WP_178011046.1">
    <property type="nucleotide sequence ID" value="NZ_JACOPG010000002.1"/>
</dbReference>
<evidence type="ECO:0000256" key="5">
    <source>
        <dbReference type="ARBA" id="ARBA00022989"/>
    </source>
</evidence>